<comment type="catalytic activity">
    <reaction evidence="11">
        <text>isopentenyl diphosphate + (2E)-geranyl diphosphate = (2E,6E)-farnesyl diphosphate + diphosphate</text>
        <dbReference type="Rhea" id="RHEA:19361"/>
        <dbReference type="ChEBI" id="CHEBI:33019"/>
        <dbReference type="ChEBI" id="CHEBI:58057"/>
        <dbReference type="ChEBI" id="CHEBI:128769"/>
        <dbReference type="ChEBI" id="CHEBI:175763"/>
        <dbReference type="EC" id="2.5.1.10"/>
    </reaction>
</comment>
<dbReference type="PANTHER" id="PTHR43281">
    <property type="entry name" value="FARNESYL DIPHOSPHATE SYNTHASE"/>
    <property type="match status" value="1"/>
</dbReference>
<evidence type="ECO:0000256" key="9">
    <source>
        <dbReference type="ARBA" id="ARBA00032380"/>
    </source>
</evidence>
<evidence type="ECO:0000256" key="4">
    <source>
        <dbReference type="ARBA" id="ARBA00015100"/>
    </source>
</evidence>
<dbReference type="NCBIfam" id="NF045485">
    <property type="entry name" value="FPPsyn"/>
    <property type="match status" value="1"/>
</dbReference>
<evidence type="ECO:0000256" key="8">
    <source>
        <dbReference type="ARBA" id="ARBA00023229"/>
    </source>
</evidence>
<dbReference type="GO" id="GO:0046872">
    <property type="term" value="F:metal ion binding"/>
    <property type="evidence" value="ECO:0007669"/>
    <property type="project" value="UniProtKB-KW"/>
</dbReference>
<dbReference type="SFLD" id="SFLDS00005">
    <property type="entry name" value="Isoprenoid_Synthase_Type_I"/>
    <property type="match status" value="1"/>
</dbReference>
<comment type="caution">
    <text evidence="13">The sequence shown here is derived from an EMBL/GenBank/DDBJ whole genome shotgun (WGS) entry which is preliminary data.</text>
</comment>
<name>A0A9D2CZF6_9FIRM</name>
<evidence type="ECO:0000256" key="2">
    <source>
        <dbReference type="ARBA" id="ARBA00006706"/>
    </source>
</evidence>
<evidence type="ECO:0000256" key="12">
    <source>
        <dbReference type="RuleBase" id="RU004466"/>
    </source>
</evidence>
<evidence type="ECO:0000256" key="10">
    <source>
        <dbReference type="ARBA" id="ARBA00032873"/>
    </source>
</evidence>
<gene>
    <name evidence="13" type="ORF">H9727_04855</name>
</gene>
<dbReference type="EMBL" id="DXCL01000026">
    <property type="protein sequence ID" value="HIZ03597.1"/>
    <property type="molecule type" value="Genomic_DNA"/>
</dbReference>
<dbReference type="CDD" id="cd00685">
    <property type="entry name" value="Trans_IPPS_HT"/>
    <property type="match status" value="1"/>
</dbReference>
<reference evidence="13" key="1">
    <citation type="journal article" date="2021" name="PeerJ">
        <title>Extensive microbial diversity within the chicken gut microbiome revealed by metagenomics and culture.</title>
        <authorList>
            <person name="Gilroy R."/>
            <person name="Ravi A."/>
            <person name="Getino M."/>
            <person name="Pursley I."/>
            <person name="Horton D.L."/>
            <person name="Alikhan N.F."/>
            <person name="Baker D."/>
            <person name="Gharbi K."/>
            <person name="Hall N."/>
            <person name="Watson M."/>
            <person name="Adriaenssens E.M."/>
            <person name="Foster-Nyarko E."/>
            <person name="Jarju S."/>
            <person name="Secka A."/>
            <person name="Antonio M."/>
            <person name="Oren A."/>
            <person name="Chaudhuri R.R."/>
            <person name="La Ragione R."/>
            <person name="Hildebrand F."/>
            <person name="Pallen M.J."/>
        </authorList>
    </citation>
    <scope>NUCLEOTIDE SEQUENCE</scope>
    <source>
        <strain evidence="13">CHK187-5294</strain>
    </source>
</reference>
<comment type="cofactor">
    <cofactor evidence="1">
        <name>Mg(2+)</name>
        <dbReference type="ChEBI" id="CHEBI:18420"/>
    </cofactor>
</comment>
<evidence type="ECO:0000256" key="5">
    <source>
        <dbReference type="ARBA" id="ARBA00022679"/>
    </source>
</evidence>
<dbReference type="GO" id="GO:0005737">
    <property type="term" value="C:cytoplasm"/>
    <property type="evidence" value="ECO:0007669"/>
    <property type="project" value="UniProtKB-ARBA"/>
</dbReference>
<proteinExistence type="inferred from homology"/>
<dbReference type="EC" id="2.5.1.10" evidence="3"/>
<dbReference type="Proteomes" id="UP000824132">
    <property type="component" value="Unassembled WGS sequence"/>
</dbReference>
<dbReference type="PANTHER" id="PTHR43281:SF1">
    <property type="entry name" value="FARNESYL DIPHOSPHATE SYNTHASE"/>
    <property type="match status" value="1"/>
</dbReference>
<keyword evidence="6" id="KW-0479">Metal-binding</keyword>
<dbReference type="PROSITE" id="PS00723">
    <property type="entry name" value="POLYPRENYL_SYNTHASE_1"/>
    <property type="match status" value="1"/>
</dbReference>
<organism evidence="13 14">
    <name type="scientific">Candidatus Borkfalkia avistercoris</name>
    <dbReference type="NCBI Taxonomy" id="2838504"/>
    <lineage>
        <taxon>Bacteria</taxon>
        <taxon>Bacillati</taxon>
        <taxon>Bacillota</taxon>
        <taxon>Clostridia</taxon>
        <taxon>Christensenellales</taxon>
        <taxon>Christensenellaceae</taxon>
        <taxon>Candidatus Borkfalkia</taxon>
    </lineage>
</organism>
<reference evidence="13" key="2">
    <citation type="submission" date="2021-04" db="EMBL/GenBank/DDBJ databases">
        <authorList>
            <person name="Gilroy R."/>
        </authorList>
    </citation>
    <scope>NUCLEOTIDE SEQUENCE</scope>
    <source>
        <strain evidence="13">CHK187-5294</strain>
    </source>
</reference>
<dbReference type="InterPro" id="IPR008949">
    <property type="entry name" value="Isoprenoid_synthase_dom_sf"/>
</dbReference>
<evidence type="ECO:0000256" key="11">
    <source>
        <dbReference type="ARBA" id="ARBA00049399"/>
    </source>
</evidence>
<evidence type="ECO:0000313" key="14">
    <source>
        <dbReference type="Proteomes" id="UP000824132"/>
    </source>
</evidence>
<evidence type="ECO:0000313" key="13">
    <source>
        <dbReference type="EMBL" id="HIZ03597.1"/>
    </source>
</evidence>
<evidence type="ECO:0000256" key="1">
    <source>
        <dbReference type="ARBA" id="ARBA00001946"/>
    </source>
</evidence>
<dbReference type="InterPro" id="IPR053378">
    <property type="entry name" value="Prenyl_diphosphate_synthase"/>
</dbReference>
<dbReference type="PROSITE" id="PS00444">
    <property type="entry name" value="POLYPRENYL_SYNTHASE_2"/>
    <property type="match status" value="1"/>
</dbReference>
<evidence type="ECO:0000256" key="6">
    <source>
        <dbReference type="ARBA" id="ARBA00022723"/>
    </source>
</evidence>
<dbReference type="GO" id="GO:0004337">
    <property type="term" value="F:(2E,6E)-farnesyl diphosphate synthase activity"/>
    <property type="evidence" value="ECO:0007669"/>
    <property type="project" value="UniProtKB-EC"/>
</dbReference>
<keyword evidence="8" id="KW-0414">Isoprene biosynthesis</keyword>
<dbReference type="SFLD" id="SFLDG01017">
    <property type="entry name" value="Polyprenyl_Transferase_Like"/>
    <property type="match status" value="1"/>
</dbReference>
<evidence type="ECO:0000256" key="7">
    <source>
        <dbReference type="ARBA" id="ARBA00022842"/>
    </source>
</evidence>
<keyword evidence="7" id="KW-0460">Magnesium</keyword>
<dbReference type="GO" id="GO:0016114">
    <property type="term" value="P:terpenoid biosynthetic process"/>
    <property type="evidence" value="ECO:0007669"/>
    <property type="project" value="UniProtKB-ARBA"/>
</dbReference>
<dbReference type="Pfam" id="PF00348">
    <property type="entry name" value="polyprenyl_synt"/>
    <property type="match status" value="1"/>
</dbReference>
<evidence type="ECO:0000256" key="3">
    <source>
        <dbReference type="ARBA" id="ARBA00012439"/>
    </source>
</evidence>
<dbReference type="AlphaFoldDB" id="A0A9D2CZF6"/>
<dbReference type="InterPro" id="IPR000092">
    <property type="entry name" value="Polyprenyl_synt"/>
</dbReference>
<sequence length="294" mass="32871">MTDFQDKFKEFSDAFERSLAEYLASVSFKPQVLDESFRYSLLVGGKRVRPVLMFAGAQMLGGKISDVVSLAIALEMIHTYSLIHDDLPAMDNDDFRRGQPSSHKKFGEGQAILAGDALLNRAFEICLGEGKKGRTYLNAAMLIAKNAGAEGMIAGQAADLYFQGNTEANEKDYEFIARNKTAKMFMSAVAVPAYVYGADENIVSLLLEYGKNLGYLFQITDDMLDVSGEFEKLGKTIGKDEQEHKISAVNIYGMEKCKEKADYYCDLCLKLLGQLPYECSFLEEFTRFVRAREK</sequence>
<accession>A0A9D2CZF6</accession>
<protein>
    <recommendedName>
        <fullName evidence="4">Farnesyl diphosphate synthase</fullName>
        <ecNumber evidence="3">2.5.1.10</ecNumber>
    </recommendedName>
    <alternativeName>
        <fullName evidence="10">(2E,6E)-farnesyl diphosphate synthase</fullName>
    </alternativeName>
    <alternativeName>
        <fullName evidence="9">Geranyltranstransferase</fullName>
    </alternativeName>
</protein>
<dbReference type="InterPro" id="IPR033749">
    <property type="entry name" value="Polyprenyl_synt_CS"/>
</dbReference>
<dbReference type="Gene3D" id="1.10.600.10">
    <property type="entry name" value="Farnesyl Diphosphate Synthase"/>
    <property type="match status" value="1"/>
</dbReference>
<dbReference type="FunFam" id="1.10.600.10:FF:000001">
    <property type="entry name" value="Geranylgeranyl diphosphate synthase"/>
    <property type="match status" value="1"/>
</dbReference>
<comment type="similarity">
    <text evidence="2 12">Belongs to the FPP/GGPP synthase family.</text>
</comment>
<dbReference type="SUPFAM" id="SSF48576">
    <property type="entry name" value="Terpenoid synthases"/>
    <property type="match status" value="1"/>
</dbReference>
<keyword evidence="5 12" id="KW-0808">Transferase</keyword>